<organism evidence="2">
    <name type="scientific">Brassica cretica</name>
    <name type="common">Mustard</name>
    <dbReference type="NCBI Taxonomy" id="69181"/>
    <lineage>
        <taxon>Eukaryota</taxon>
        <taxon>Viridiplantae</taxon>
        <taxon>Streptophyta</taxon>
        <taxon>Embryophyta</taxon>
        <taxon>Tracheophyta</taxon>
        <taxon>Spermatophyta</taxon>
        <taxon>Magnoliopsida</taxon>
        <taxon>eudicotyledons</taxon>
        <taxon>Gunneridae</taxon>
        <taxon>Pentapetalae</taxon>
        <taxon>rosids</taxon>
        <taxon>malvids</taxon>
        <taxon>Brassicales</taxon>
        <taxon>Brassicaceae</taxon>
        <taxon>Brassiceae</taxon>
        <taxon>Brassica</taxon>
    </lineage>
</organism>
<protein>
    <recommendedName>
        <fullName evidence="3">t-SNARE coiled-coil homology domain-containing protein</fullName>
    </recommendedName>
</protein>
<evidence type="ECO:0008006" key="3">
    <source>
        <dbReference type="Google" id="ProtNLM"/>
    </source>
</evidence>
<name>A0A8S9GRN6_BRACR</name>
<proteinExistence type="predicted"/>
<gene>
    <name evidence="2" type="ORF">F2Q70_00023243</name>
</gene>
<feature type="transmembrane region" description="Helical" evidence="1">
    <location>
        <begin position="106"/>
        <end position="126"/>
    </location>
</feature>
<evidence type="ECO:0000313" key="2">
    <source>
        <dbReference type="EMBL" id="KAF2548199.1"/>
    </source>
</evidence>
<keyword evidence="1" id="KW-0472">Membrane</keyword>
<sequence length="159" mass="17960">MFSPVMVDSGKMTVESAMRIQSLRTPATRIVTAPVLPITKNMVKFKARAHRAFEKKIQKFNWICATSITDQMGRVVNHLDTIQFSIKKASQLVKEIGRQVATDKCIMMFLFLIVCGVIAIIVVKIVNPNNKDIRDIPGLAPPAESRKLLYLRNPEYMGR</sequence>
<comment type="caution">
    <text evidence="2">The sequence shown here is derived from an EMBL/GenBank/DDBJ whole genome shotgun (WGS) entry which is preliminary data.</text>
</comment>
<dbReference type="AlphaFoldDB" id="A0A8S9GRN6"/>
<keyword evidence="1" id="KW-1133">Transmembrane helix</keyword>
<evidence type="ECO:0000256" key="1">
    <source>
        <dbReference type="SAM" id="Phobius"/>
    </source>
</evidence>
<keyword evidence="1" id="KW-0812">Transmembrane</keyword>
<reference evidence="2" key="1">
    <citation type="submission" date="2019-12" db="EMBL/GenBank/DDBJ databases">
        <title>Genome sequencing and annotation of Brassica cretica.</title>
        <authorList>
            <person name="Studholme D.J."/>
            <person name="Sarris P.F."/>
        </authorList>
    </citation>
    <scope>NUCLEOTIDE SEQUENCE</scope>
    <source>
        <strain evidence="2">PFS-102/07</strain>
        <tissue evidence="2">Leaf</tissue>
    </source>
</reference>
<accession>A0A8S9GRN6</accession>
<dbReference type="EMBL" id="QGKY02001925">
    <property type="protein sequence ID" value="KAF2548199.1"/>
    <property type="molecule type" value="Genomic_DNA"/>
</dbReference>